<organism evidence="1 2">
    <name type="scientific">Candidatus Ichthyocystis hellenicum</name>
    <dbReference type="NCBI Taxonomy" id="1561003"/>
    <lineage>
        <taxon>Bacteria</taxon>
        <taxon>Pseudomonadati</taxon>
        <taxon>Pseudomonadota</taxon>
        <taxon>Betaproteobacteria</taxon>
        <taxon>Burkholderiales</taxon>
        <taxon>Candidatus Ichthyocystis</taxon>
    </lineage>
</organism>
<dbReference type="AlphaFoldDB" id="A0A0S4M3C4"/>
<sequence length="42" mass="4894">MCVRTLVYFKNTKEQFRDHEIRACNFMAYDGSYLSGSGPYGH</sequence>
<dbReference type="EMBL" id="LN906597">
    <property type="protein sequence ID" value="CUT17728.1"/>
    <property type="molecule type" value="Genomic_DNA"/>
</dbReference>
<accession>A0A0S4M3C4</accession>
<proteinExistence type="predicted"/>
<keyword evidence="2" id="KW-1185">Reference proteome</keyword>
<evidence type="ECO:0000313" key="1">
    <source>
        <dbReference type="EMBL" id="CUT17728.1"/>
    </source>
</evidence>
<gene>
    <name evidence="1" type="ORF">Ark11_0906</name>
</gene>
<evidence type="ECO:0000313" key="2">
    <source>
        <dbReference type="Proteomes" id="UP000198651"/>
    </source>
</evidence>
<dbReference type="Proteomes" id="UP000198651">
    <property type="component" value="Chromosome I"/>
</dbReference>
<reference evidence="2" key="1">
    <citation type="submission" date="2015-11" db="EMBL/GenBank/DDBJ databases">
        <authorList>
            <person name="Seth-Smith H.M.B."/>
        </authorList>
    </citation>
    <scope>NUCLEOTIDE SEQUENCE [LARGE SCALE GENOMIC DNA]</scope>
    <source>
        <strain evidence="2">2013Ark11</strain>
    </source>
</reference>
<name>A0A0S4M3C4_9BURK</name>
<protein>
    <submittedName>
        <fullName evidence="1">Uncharacterized protein</fullName>
    </submittedName>
</protein>
<dbReference type="RefSeq" id="WP_278183669.1">
    <property type="nucleotide sequence ID" value="NZ_LN906597.1"/>
</dbReference>